<keyword evidence="1" id="KW-1133">Transmembrane helix</keyword>
<name>A0A8W8NP33_MAGGI</name>
<evidence type="ECO:0000313" key="2">
    <source>
        <dbReference type="EnsemblMetazoa" id="G6120.1:cds"/>
    </source>
</evidence>
<keyword evidence="3" id="KW-1185">Reference proteome</keyword>
<protein>
    <submittedName>
        <fullName evidence="2">Uncharacterized protein</fullName>
    </submittedName>
</protein>
<evidence type="ECO:0000256" key="1">
    <source>
        <dbReference type="SAM" id="Phobius"/>
    </source>
</evidence>
<dbReference type="AlphaFoldDB" id="A0A8W8NP33"/>
<sequence length="106" mass="12050">MQFSLQVSYSPYFEIKSKIAFSKEEFSSWLEKVVPATIILGAVSLGYIILSSLFRCLAEEKGIWKLWSLYVQVLDWPVNISFIQQGVALSLVEKRSRKELASSKVA</sequence>
<dbReference type="EnsemblMetazoa" id="G6120.1">
    <property type="protein sequence ID" value="G6120.1:cds"/>
    <property type="gene ID" value="G6120"/>
</dbReference>
<reference evidence="2" key="1">
    <citation type="submission" date="2022-08" db="UniProtKB">
        <authorList>
            <consortium name="EnsemblMetazoa"/>
        </authorList>
    </citation>
    <scope>IDENTIFICATION</scope>
    <source>
        <strain evidence="2">05x7-T-G4-1.051#20</strain>
    </source>
</reference>
<organism evidence="2 3">
    <name type="scientific">Magallana gigas</name>
    <name type="common">Pacific oyster</name>
    <name type="synonym">Crassostrea gigas</name>
    <dbReference type="NCBI Taxonomy" id="29159"/>
    <lineage>
        <taxon>Eukaryota</taxon>
        <taxon>Metazoa</taxon>
        <taxon>Spiralia</taxon>
        <taxon>Lophotrochozoa</taxon>
        <taxon>Mollusca</taxon>
        <taxon>Bivalvia</taxon>
        <taxon>Autobranchia</taxon>
        <taxon>Pteriomorphia</taxon>
        <taxon>Ostreida</taxon>
        <taxon>Ostreoidea</taxon>
        <taxon>Ostreidae</taxon>
        <taxon>Magallana</taxon>
    </lineage>
</organism>
<keyword evidence="1" id="KW-0812">Transmembrane</keyword>
<accession>A0A8W8NP33</accession>
<proteinExistence type="predicted"/>
<feature type="transmembrane region" description="Helical" evidence="1">
    <location>
        <begin position="33"/>
        <end position="58"/>
    </location>
</feature>
<evidence type="ECO:0000313" key="3">
    <source>
        <dbReference type="Proteomes" id="UP000005408"/>
    </source>
</evidence>
<keyword evidence="1" id="KW-0472">Membrane</keyword>
<dbReference type="Proteomes" id="UP000005408">
    <property type="component" value="Unassembled WGS sequence"/>
</dbReference>